<name>A0A3B5YXX6_WHEAT</name>
<dbReference type="PaxDb" id="4565-Traes_1BL_0B0EFC87C.2"/>
<dbReference type="Gramene" id="TraesWEE_scaffold_163668_01G000200.1">
    <property type="protein sequence ID" value="TraesWEE_scaffold_163668_01G000200.1"/>
    <property type="gene ID" value="TraesWEE_scaffold_163668_01G000200"/>
</dbReference>
<dbReference type="Gramene" id="TraesRN1B0100688200.1">
    <property type="protein sequence ID" value="TraesRN1B0100688200.1"/>
    <property type="gene ID" value="TraesRN1B0100688200"/>
</dbReference>
<dbReference type="Gramene" id="TraesROB_scaffold_194029_01G000200.1">
    <property type="protein sequence ID" value="TraesROB_scaffold_194029_01G000200.1"/>
    <property type="gene ID" value="TraesROB_scaffold_194029_01G000200"/>
</dbReference>
<dbReference type="Gramene" id="TraesCS1B02G239900.1">
    <property type="protein sequence ID" value="TraesCS1B02G239900.1"/>
    <property type="gene ID" value="TraesCS1B02G239900"/>
</dbReference>
<evidence type="ECO:0000256" key="1">
    <source>
        <dbReference type="ARBA" id="ARBA00005802"/>
    </source>
</evidence>
<dbReference type="RefSeq" id="XP_044369847.1">
    <property type="nucleotide sequence ID" value="XM_044513912.1"/>
</dbReference>
<evidence type="ECO:0000256" key="3">
    <source>
        <dbReference type="ARBA" id="ARBA00022851"/>
    </source>
</evidence>
<dbReference type="AlphaFoldDB" id="A0A3B5YXX6"/>
<keyword evidence="6" id="KW-1185">Reference proteome</keyword>
<gene>
    <name evidence="5" type="primary">LOC123092207</name>
</gene>
<dbReference type="Gramene" id="TraesKAR1B01G0282310.1">
    <property type="protein sequence ID" value="cds.TraesKAR1B01G0282310.1"/>
    <property type="gene ID" value="TraesKAR1B01G0282310"/>
</dbReference>
<dbReference type="Gramene" id="TraesARI1B03G00309360.1">
    <property type="protein sequence ID" value="TraesARI1B03G00309360.1"/>
    <property type="gene ID" value="TraesARI1B03G00309360"/>
</dbReference>
<dbReference type="PANTHER" id="PTHR33543">
    <property type="entry name" value="METALLOTHIONEIN-LIKE PROTEIN 2A"/>
    <property type="match status" value="1"/>
</dbReference>
<dbReference type="EnsemblPlants" id="TraesCS1B02G239900.1">
    <property type="protein sequence ID" value="TraesCS1B02G239900.1"/>
    <property type="gene ID" value="TraesCS1B02G239900"/>
</dbReference>
<keyword evidence="2 4" id="KW-0479">Metal-binding</keyword>
<organism evidence="5">
    <name type="scientific">Triticum aestivum</name>
    <name type="common">Wheat</name>
    <dbReference type="NCBI Taxonomy" id="4565"/>
    <lineage>
        <taxon>Eukaryota</taxon>
        <taxon>Viridiplantae</taxon>
        <taxon>Streptophyta</taxon>
        <taxon>Embryophyta</taxon>
        <taxon>Tracheophyta</taxon>
        <taxon>Spermatophyta</taxon>
        <taxon>Magnoliopsida</taxon>
        <taxon>Liliopsida</taxon>
        <taxon>Poales</taxon>
        <taxon>Poaceae</taxon>
        <taxon>BOP clade</taxon>
        <taxon>Pooideae</taxon>
        <taxon>Triticodae</taxon>
        <taxon>Triticeae</taxon>
        <taxon>Triticinae</taxon>
        <taxon>Triticum</taxon>
    </lineage>
</organism>
<comment type="similarity">
    <text evidence="1 4">Belongs to the metallothionein superfamily. Type 15 family.</text>
</comment>
<dbReference type="Gramene" id="TraesJAG1B03G00306110.1">
    <property type="protein sequence ID" value="TraesJAG1B03G00306110.1"/>
    <property type="gene ID" value="TraesJAG1B03G00306110"/>
</dbReference>
<evidence type="ECO:0000313" key="6">
    <source>
        <dbReference type="Proteomes" id="UP000019116"/>
    </source>
</evidence>
<dbReference type="GeneID" id="123092207"/>
<dbReference type="Gramene" id="TraesPARA_EIv1.0_0169090.1">
    <property type="protein sequence ID" value="TraesPARA_EIv1.0_0169090.1.CDS"/>
    <property type="gene ID" value="TraesPARA_EIv1.0_0169090"/>
</dbReference>
<dbReference type="Gramene" id="TraesCLE_scaffold_062450_01G000300.1">
    <property type="protein sequence ID" value="TraesCLE_scaffold_062450_01G000300.1"/>
    <property type="gene ID" value="TraesCLE_scaffold_062450_01G000300"/>
</dbReference>
<reference evidence="5" key="2">
    <citation type="submission" date="2018-10" db="UniProtKB">
        <authorList>
            <consortium name="EnsemblPlants"/>
        </authorList>
    </citation>
    <scope>IDENTIFICATION</scope>
</reference>
<accession>A0A3B5YXX6</accession>
<dbReference type="PANTHER" id="PTHR33543:SF15">
    <property type="entry name" value="METALLOTHIONEIN-LIKE PROTEIN 1A"/>
    <property type="match status" value="1"/>
</dbReference>
<dbReference type="OrthoDB" id="678987at2759"/>
<evidence type="ECO:0000256" key="4">
    <source>
        <dbReference type="RuleBase" id="RU369052"/>
    </source>
</evidence>
<dbReference type="Gramene" id="TraesMAC1B03G00308500.1">
    <property type="protein sequence ID" value="TraesMAC1B03G00308500.1"/>
    <property type="gene ID" value="TraesMAC1B03G00308500"/>
</dbReference>
<dbReference type="Pfam" id="PF01439">
    <property type="entry name" value="Metallothio_2"/>
    <property type="match status" value="1"/>
</dbReference>
<dbReference type="OMA" id="KMFYERS"/>
<dbReference type="Gramene" id="TraesSYM1B03G00313330.1">
    <property type="protein sequence ID" value="TraesSYM1B03G00313330.1"/>
    <property type="gene ID" value="TraesSYM1B03G00313330"/>
</dbReference>
<evidence type="ECO:0000256" key="2">
    <source>
        <dbReference type="ARBA" id="ARBA00022723"/>
    </source>
</evidence>
<keyword evidence="3 4" id="KW-0480">Metal-thiolate cluster</keyword>
<protein>
    <recommendedName>
        <fullName evidence="4">Metallothionein-like protein</fullName>
    </recommendedName>
</protein>
<comment type="function">
    <text evidence="4">Metallothioneins have a high content of cysteine residues that bind various heavy metals.</text>
</comment>
<dbReference type="InterPro" id="IPR000347">
    <property type="entry name" value="Metalthion_15p"/>
</dbReference>
<evidence type="ECO:0000313" key="5">
    <source>
        <dbReference type="EnsemblPlants" id="TraesCS1B02G239900.1"/>
    </source>
</evidence>
<reference evidence="5" key="1">
    <citation type="submission" date="2018-08" db="EMBL/GenBank/DDBJ databases">
        <authorList>
            <person name="Rossello M."/>
        </authorList>
    </citation>
    <scope>NUCLEOTIDE SEQUENCE [LARGE SCALE GENOMIC DNA]</scope>
    <source>
        <strain evidence="5">cv. Chinese Spring</strain>
    </source>
</reference>
<dbReference type="Gramene" id="TraesSTA1B03G00304970.1">
    <property type="protein sequence ID" value="TraesSTA1B03G00304970.1"/>
    <property type="gene ID" value="TraesSTA1B03G00304970"/>
</dbReference>
<sequence length="74" mass="7378">MSCSCGSSCGCGPNCNCGKMYPDLEGKSTTSMQATVVALVVGPAKVQFEEAAESGEAGHSCSCGASCKCNPCNC</sequence>
<dbReference type="GO" id="GO:0046872">
    <property type="term" value="F:metal ion binding"/>
    <property type="evidence" value="ECO:0007669"/>
    <property type="project" value="UniProtKB-UniRule"/>
</dbReference>
<dbReference type="Proteomes" id="UP000019116">
    <property type="component" value="Chromosome 1B"/>
</dbReference>
<dbReference type="Gramene" id="TraesCS1B03G0684500.1">
    <property type="protein sequence ID" value="TraesCS1B03G0684500.1.CDS"/>
    <property type="gene ID" value="TraesCS1B03G0684500"/>
</dbReference>
<proteinExistence type="inferred from homology"/>